<evidence type="ECO:0000313" key="20">
    <source>
        <dbReference type="EMBL" id="GAC57738.1"/>
    </source>
</evidence>
<evidence type="ECO:0000256" key="6">
    <source>
        <dbReference type="ARBA" id="ARBA00022692"/>
    </source>
</evidence>
<evidence type="ECO:0000256" key="3">
    <source>
        <dbReference type="ARBA" id="ARBA00015325"/>
    </source>
</evidence>
<name>L7LCH3_9ACTN</name>
<dbReference type="CDD" id="cd20070">
    <property type="entry name" value="5TM_YidC_Alb3"/>
    <property type="match status" value="1"/>
</dbReference>
<evidence type="ECO:0000256" key="11">
    <source>
        <dbReference type="ARBA" id="ARBA00025034"/>
    </source>
</evidence>
<sequence>MLNVIYYPVSWIMWVWHWLFDKIMPNTPGWNGLAWALSVVFLVFTLRAILYKPFVKQIRTTKKMQEINPQMQAIRKKYKNDRVKMTEEMQKLQKEHSFNPLLGCLPMLLQIPVFIGLFHVLRSFNRMGRGTAMPVGGTAEPMTAEMTRSTGNYAFSPELVENFLDARLFGVPLSSYITEPTEQFKAFVQPGAAIDFTRWQIAAVVIPLMIVASFATHMNSRAAVARQSADAANNPQTRIMNRLSLYIFPLGILATGPFFPVAILLYWVSNNLWTYVQQHVVFGRIAQEEDHAAAIKEEQRRASAPRPGEKPLPGNFDPRKTMNRGFAALAEGRNGEALTAFRQVTQFGQRNAEWQYKGRNGLVQAADELVRLSADPEQRANAAFQWTETARKDAQADDAGLPALDAYLTLRRQQLASWLRDGHDARFNTVMTEDNGILAAYEDAWLEENAEAPVPALARDRKADWARMVATAMFRSGKFDDARVYARQASTIYESILEQAEESGEADVDTAGYRSELAALKLVAAAPSEKKLRGVSAEEKQLRESEGRRGIALLSESADAEKSRITAAKNWHEAAMAAHAKKVALNAGVHEAAKDLSEAVLTQTGDGPASRLAAERRDPTTIVVAAKSTPEPGQKAAPKGKHGRPSKKSRGGGKSGKGRGGR</sequence>
<keyword evidence="7" id="KW-0653">Protein transport</keyword>
<feature type="transmembrane region" description="Helical" evidence="18">
    <location>
        <begin position="98"/>
        <end position="121"/>
    </location>
</feature>
<feature type="transmembrane region" description="Helical" evidence="18">
    <location>
        <begin position="32"/>
        <end position="50"/>
    </location>
</feature>
<evidence type="ECO:0000256" key="16">
    <source>
        <dbReference type="RuleBase" id="RU003945"/>
    </source>
</evidence>
<evidence type="ECO:0000256" key="10">
    <source>
        <dbReference type="ARBA" id="ARBA00023186"/>
    </source>
</evidence>
<feature type="region of interest" description="Disordered" evidence="17">
    <location>
        <begin position="296"/>
        <end position="318"/>
    </location>
</feature>
<keyword evidence="10" id="KW-0143">Chaperone</keyword>
<feature type="domain" description="Membrane insertase YidC/Oxa/ALB C-terminal" evidence="19">
    <location>
        <begin position="35"/>
        <end position="281"/>
    </location>
</feature>
<dbReference type="GO" id="GO:0051205">
    <property type="term" value="P:protein insertion into membrane"/>
    <property type="evidence" value="ECO:0007669"/>
    <property type="project" value="TreeGrafter"/>
</dbReference>
<accession>L7LCH3</accession>
<dbReference type="NCBIfam" id="NF002899">
    <property type="entry name" value="PRK03449.1"/>
    <property type="match status" value="1"/>
</dbReference>
<dbReference type="InterPro" id="IPR001708">
    <property type="entry name" value="YidC/ALB3/OXA1/COX18"/>
</dbReference>
<dbReference type="PANTHER" id="PTHR12428:SF65">
    <property type="entry name" value="CYTOCHROME C OXIDASE ASSEMBLY PROTEIN COX18, MITOCHONDRIAL"/>
    <property type="match status" value="1"/>
</dbReference>
<evidence type="ECO:0000256" key="13">
    <source>
        <dbReference type="ARBA" id="ARBA00031538"/>
    </source>
</evidence>
<reference evidence="20 21" key="1">
    <citation type="submission" date="2012-12" db="EMBL/GenBank/DDBJ databases">
        <title>Whole genome shotgun sequence of Gordonia hirsuta NBRC 16056.</title>
        <authorList>
            <person name="Isaki-Nakamura S."/>
            <person name="Hosoyama A."/>
            <person name="Tsuchikane K."/>
            <person name="Katsumata H."/>
            <person name="Baba S."/>
            <person name="Yamazaki S."/>
            <person name="Fujita N."/>
        </authorList>
    </citation>
    <scope>NUCLEOTIDE SEQUENCE [LARGE SCALE GENOMIC DNA]</scope>
    <source>
        <strain evidence="20 21">NBRC 16056</strain>
    </source>
</reference>
<keyword evidence="8 18" id="KW-1133">Transmembrane helix</keyword>
<keyword evidence="21" id="KW-1185">Reference proteome</keyword>
<evidence type="ECO:0000313" key="21">
    <source>
        <dbReference type="Proteomes" id="UP000053405"/>
    </source>
</evidence>
<feature type="compositionally biased region" description="Basic residues" evidence="17">
    <location>
        <begin position="638"/>
        <end position="662"/>
    </location>
</feature>
<feature type="transmembrane region" description="Helical" evidence="18">
    <location>
        <begin position="199"/>
        <end position="218"/>
    </location>
</feature>
<keyword evidence="5" id="KW-1003">Cell membrane</keyword>
<evidence type="ECO:0000256" key="17">
    <source>
        <dbReference type="SAM" id="MobiDB-lite"/>
    </source>
</evidence>
<dbReference type="Proteomes" id="UP000053405">
    <property type="component" value="Unassembled WGS sequence"/>
</dbReference>
<keyword evidence="6 16" id="KW-0812">Transmembrane</keyword>
<evidence type="ECO:0000256" key="1">
    <source>
        <dbReference type="ARBA" id="ARBA00004651"/>
    </source>
</evidence>
<feature type="transmembrane region" description="Helical" evidence="18">
    <location>
        <begin position="245"/>
        <end position="268"/>
    </location>
</feature>
<dbReference type="GO" id="GO:0015031">
    <property type="term" value="P:protein transport"/>
    <property type="evidence" value="ECO:0007669"/>
    <property type="project" value="UniProtKB-KW"/>
</dbReference>
<evidence type="ECO:0000256" key="8">
    <source>
        <dbReference type="ARBA" id="ARBA00022989"/>
    </source>
</evidence>
<comment type="subcellular location">
    <subcellularLocation>
        <location evidence="1">Cell membrane</location>
        <topology evidence="1">Multi-pass membrane protein</topology>
    </subcellularLocation>
    <subcellularLocation>
        <location evidence="16">Membrane</location>
        <topology evidence="16">Multi-pass membrane protein</topology>
    </subcellularLocation>
</comment>
<dbReference type="EMBL" id="BANT01000024">
    <property type="protein sequence ID" value="GAC57738.1"/>
    <property type="molecule type" value="Genomic_DNA"/>
</dbReference>
<evidence type="ECO:0000256" key="14">
    <source>
        <dbReference type="ARBA" id="ARBA00033245"/>
    </source>
</evidence>
<dbReference type="STRING" id="1121927.GOHSU_24_00270"/>
<comment type="function">
    <text evidence="11">Required for the insertion and/or proper folding and/or complex formation of integral membrane proteins into the membrane. Involved in integration of membrane proteins that insert both dependently and independently of the Sec translocase complex, as well as at least some lipoproteins. Aids folding of multispanning membrane proteins.</text>
</comment>
<dbReference type="GO" id="GO:0005886">
    <property type="term" value="C:plasma membrane"/>
    <property type="evidence" value="ECO:0007669"/>
    <property type="project" value="UniProtKB-SubCell"/>
</dbReference>
<keyword evidence="9 18" id="KW-0472">Membrane</keyword>
<evidence type="ECO:0000256" key="2">
    <source>
        <dbReference type="ARBA" id="ARBA00010527"/>
    </source>
</evidence>
<evidence type="ECO:0000256" key="15">
    <source>
        <dbReference type="ARBA" id="ARBA00033342"/>
    </source>
</evidence>
<dbReference type="NCBIfam" id="TIGR03592">
    <property type="entry name" value="yidC_oxa1_cterm"/>
    <property type="match status" value="1"/>
</dbReference>
<dbReference type="PANTHER" id="PTHR12428">
    <property type="entry name" value="OXA1"/>
    <property type="match status" value="1"/>
</dbReference>
<comment type="subunit">
    <text evidence="12">Interacts with the Sec translocase complex via SecD. Specifically interacts with transmembrane segments of nascent integral membrane proteins during membrane integration.</text>
</comment>
<evidence type="ECO:0000259" key="19">
    <source>
        <dbReference type="Pfam" id="PF02096"/>
    </source>
</evidence>
<proteinExistence type="inferred from homology"/>
<dbReference type="eggNOG" id="COG0706">
    <property type="taxonomic scope" value="Bacteria"/>
</dbReference>
<evidence type="ECO:0000256" key="4">
    <source>
        <dbReference type="ARBA" id="ARBA00022448"/>
    </source>
</evidence>
<feature type="region of interest" description="Disordered" evidence="17">
    <location>
        <begin position="604"/>
        <end position="662"/>
    </location>
</feature>
<organism evidence="20 21">
    <name type="scientific">Gordonia hirsuta DSM 44140 = NBRC 16056</name>
    <dbReference type="NCBI Taxonomy" id="1121927"/>
    <lineage>
        <taxon>Bacteria</taxon>
        <taxon>Bacillati</taxon>
        <taxon>Actinomycetota</taxon>
        <taxon>Actinomycetes</taxon>
        <taxon>Mycobacteriales</taxon>
        <taxon>Gordoniaceae</taxon>
        <taxon>Gordonia</taxon>
    </lineage>
</organism>
<gene>
    <name evidence="20" type="ORF">GOHSU_24_00270</name>
</gene>
<dbReference type="AlphaFoldDB" id="L7LCH3"/>
<evidence type="ECO:0000256" key="7">
    <source>
        <dbReference type="ARBA" id="ARBA00022927"/>
    </source>
</evidence>
<protein>
    <recommendedName>
        <fullName evidence="3">Membrane protein insertase YidC</fullName>
    </recommendedName>
    <alternativeName>
        <fullName evidence="15">Foldase YidC</fullName>
    </alternativeName>
    <alternativeName>
        <fullName evidence="14">Membrane integrase YidC</fullName>
    </alternativeName>
    <alternativeName>
        <fullName evidence="13">Membrane protein YidC</fullName>
    </alternativeName>
</protein>
<evidence type="ECO:0000256" key="12">
    <source>
        <dbReference type="ARBA" id="ARBA00026028"/>
    </source>
</evidence>
<dbReference type="InterPro" id="IPR028055">
    <property type="entry name" value="YidC/Oxa/ALB_C"/>
</dbReference>
<keyword evidence="4" id="KW-0813">Transport</keyword>
<dbReference type="GO" id="GO:0032977">
    <property type="term" value="F:membrane insertase activity"/>
    <property type="evidence" value="ECO:0007669"/>
    <property type="project" value="InterPro"/>
</dbReference>
<comment type="similarity">
    <text evidence="2">Belongs to the OXA1/ALB3/YidC family. Type 1 subfamily.</text>
</comment>
<evidence type="ECO:0000256" key="5">
    <source>
        <dbReference type="ARBA" id="ARBA00022475"/>
    </source>
</evidence>
<dbReference type="Pfam" id="PF02096">
    <property type="entry name" value="60KD_IMP"/>
    <property type="match status" value="1"/>
</dbReference>
<evidence type="ECO:0000256" key="9">
    <source>
        <dbReference type="ARBA" id="ARBA00023136"/>
    </source>
</evidence>
<dbReference type="InterPro" id="IPR047196">
    <property type="entry name" value="YidC_ALB_C"/>
</dbReference>
<evidence type="ECO:0000256" key="18">
    <source>
        <dbReference type="SAM" id="Phobius"/>
    </source>
</evidence>
<comment type="caution">
    <text evidence="20">The sequence shown here is derived from an EMBL/GenBank/DDBJ whole genome shotgun (WGS) entry which is preliminary data.</text>
</comment>